<proteinExistence type="predicted"/>
<reference evidence="2" key="1">
    <citation type="submission" date="2021-02" db="EMBL/GenBank/DDBJ databases">
        <authorList>
            <person name="Nowell W R."/>
        </authorList>
    </citation>
    <scope>NUCLEOTIDE SEQUENCE</scope>
</reference>
<protein>
    <submittedName>
        <fullName evidence="2">Uncharacterized protein</fullName>
    </submittedName>
</protein>
<feature type="non-terminal residue" evidence="2">
    <location>
        <position position="23"/>
    </location>
</feature>
<accession>A0A8S2W292</accession>
<name>A0A8S2W292_9BILA</name>
<feature type="compositionally biased region" description="Basic and acidic residues" evidence="1">
    <location>
        <begin position="10"/>
        <end position="23"/>
    </location>
</feature>
<gene>
    <name evidence="2" type="ORF">SRO942_LOCUS40961</name>
</gene>
<comment type="caution">
    <text evidence="2">The sequence shown here is derived from an EMBL/GenBank/DDBJ whole genome shotgun (WGS) entry which is preliminary data.</text>
</comment>
<evidence type="ECO:0000313" key="3">
    <source>
        <dbReference type="Proteomes" id="UP000681722"/>
    </source>
</evidence>
<dbReference type="AlphaFoldDB" id="A0A8S2W292"/>
<organism evidence="2 3">
    <name type="scientific">Didymodactylos carnosus</name>
    <dbReference type="NCBI Taxonomy" id="1234261"/>
    <lineage>
        <taxon>Eukaryota</taxon>
        <taxon>Metazoa</taxon>
        <taxon>Spiralia</taxon>
        <taxon>Gnathifera</taxon>
        <taxon>Rotifera</taxon>
        <taxon>Eurotatoria</taxon>
        <taxon>Bdelloidea</taxon>
        <taxon>Philodinida</taxon>
        <taxon>Philodinidae</taxon>
        <taxon>Didymodactylos</taxon>
    </lineage>
</organism>
<dbReference type="Proteomes" id="UP000681722">
    <property type="component" value="Unassembled WGS sequence"/>
</dbReference>
<evidence type="ECO:0000256" key="1">
    <source>
        <dbReference type="SAM" id="MobiDB-lite"/>
    </source>
</evidence>
<sequence>MTPKAFGTIKHGDDLGDDIKIQP</sequence>
<evidence type="ECO:0000313" key="2">
    <source>
        <dbReference type="EMBL" id="CAF4427472.1"/>
    </source>
</evidence>
<dbReference type="EMBL" id="CAJOBC010094726">
    <property type="protein sequence ID" value="CAF4427472.1"/>
    <property type="molecule type" value="Genomic_DNA"/>
</dbReference>
<feature type="region of interest" description="Disordered" evidence="1">
    <location>
        <begin position="1"/>
        <end position="23"/>
    </location>
</feature>